<protein>
    <submittedName>
        <fullName evidence="3">Uncharacterized protein</fullName>
    </submittedName>
</protein>
<reference evidence="3" key="1">
    <citation type="journal article" date="2020" name="Stud. Mycol.">
        <title>101 Dothideomycetes genomes: a test case for predicting lifestyles and emergence of pathogens.</title>
        <authorList>
            <person name="Haridas S."/>
            <person name="Albert R."/>
            <person name="Binder M."/>
            <person name="Bloem J."/>
            <person name="Labutti K."/>
            <person name="Salamov A."/>
            <person name="Andreopoulos B."/>
            <person name="Baker S."/>
            <person name="Barry K."/>
            <person name="Bills G."/>
            <person name="Bluhm B."/>
            <person name="Cannon C."/>
            <person name="Castanera R."/>
            <person name="Culley D."/>
            <person name="Daum C."/>
            <person name="Ezra D."/>
            <person name="Gonzalez J."/>
            <person name="Henrissat B."/>
            <person name="Kuo A."/>
            <person name="Liang C."/>
            <person name="Lipzen A."/>
            <person name="Lutzoni F."/>
            <person name="Magnuson J."/>
            <person name="Mondo S."/>
            <person name="Nolan M."/>
            <person name="Ohm R."/>
            <person name="Pangilinan J."/>
            <person name="Park H.-J."/>
            <person name="Ramirez L."/>
            <person name="Alfaro M."/>
            <person name="Sun H."/>
            <person name="Tritt A."/>
            <person name="Yoshinaga Y."/>
            <person name="Zwiers L.-H."/>
            <person name="Turgeon B."/>
            <person name="Goodwin S."/>
            <person name="Spatafora J."/>
            <person name="Crous P."/>
            <person name="Grigoriev I."/>
        </authorList>
    </citation>
    <scope>NUCLEOTIDE SEQUENCE</scope>
    <source>
        <strain evidence="3">CBS 115976</strain>
    </source>
</reference>
<keyword evidence="4" id="KW-1185">Reference proteome</keyword>
<evidence type="ECO:0000313" key="4">
    <source>
        <dbReference type="Proteomes" id="UP000799302"/>
    </source>
</evidence>
<evidence type="ECO:0000256" key="2">
    <source>
        <dbReference type="SAM" id="SignalP"/>
    </source>
</evidence>
<gene>
    <name evidence="3" type="ORF">BT63DRAFT_429294</name>
</gene>
<dbReference type="Proteomes" id="UP000799302">
    <property type="component" value="Unassembled WGS sequence"/>
</dbReference>
<dbReference type="EMBL" id="MU004242">
    <property type="protein sequence ID" value="KAF2664532.1"/>
    <property type="molecule type" value="Genomic_DNA"/>
</dbReference>
<dbReference type="PROSITE" id="PS51257">
    <property type="entry name" value="PROKAR_LIPOPROTEIN"/>
    <property type="match status" value="1"/>
</dbReference>
<dbReference type="AlphaFoldDB" id="A0A6A6TXI5"/>
<feature type="region of interest" description="Disordered" evidence="1">
    <location>
        <begin position="72"/>
        <end position="93"/>
    </location>
</feature>
<evidence type="ECO:0000313" key="3">
    <source>
        <dbReference type="EMBL" id="KAF2664532.1"/>
    </source>
</evidence>
<organism evidence="3 4">
    <name type="scientific">Microthyrium microscopicum</name>
    <dbReference type="NCBI Taxonomy" id="703497"/>
    <lineage>
        <taxon>Eukaryota</taxon>
        <taxon>Fungi</taxon>
        <taxon>Dikarya</taxon>
        <taxon>Ascomycota</taxon>
        <taxon>Pezizomycotina</taxon>
        <taxon>Dothideomycetes</taxon>
        <taxon>Dothideomycetes incertae sedis</taxon>
        <taxon>Microthyriales</taxon>
        <taxon>Microthyriaceae</taxon>
        <taxon>Microthyrium</taxon>
    </lineage>
</organism>
<proteinExistence type="predicted"/>
<feature type="signal peptide" evidence="2">
    <location>
        <begin position="1"/>
        <end position="20"/>
    </location>
</feature>
<feature type="chain" id="PRO_5025351089" evidence="2">
    <location>
        <begin position="21"/>
        <end position="186"/>
    </location>
</feature>
<feature type="compositionally biased region" description="Polar residues" evidence="1">
    <location>
        <begin position="145"/>
        <end position="154"/>
    </location>
</feature>
<keyword evidence="2" id="KW-0732">Signal</keyword>
<sequence length="186" mass="19836">MRPTQTTLTLLALFTPYTSAYSCAGTVPRSVCSSMPSAFSANLQIHAATSTRLFTTHNLAASPTRNLYIRAASPIPPGNTKRPRPPGLPSGWQDMANAAKSKSAASGPIVNAIETAAPSVLRRVEKEVTYECDLKRVSAEECRKQASNFSSRASQDIDRKRGKGRTNVVAGMRRTIEAGAEATPAA</sequence>
<accession>A0A6A6TXI5</accession>
<feature type="region of interest" description="Disordered" evidence="1">
    <location>
        <begin position="144"/>
        <end position="166"/>
    </location>
</feature>
<evidence type="ECO:0000256" key="1">
    <source>
        <dbReference type="SAM" id="MobiDB-lite"/>
    </source>
</evidence>
<name>A0A6A6TXI5_9PEZI</name>